<comment type="caution">
    <text evidence="1">The sequence shown here is derived from an EMBL/GenBank/DDBJ whole genome shotgun (WGS) entry which is preliminary data.</text>
</comment>
<keyword evidence="2" id="KW-1185">Reference proteome</keyword>
<dbReference type="PATRIC" id="fig|1331060.3.peg.2331"/>
<gene>
    <name evidence="1" type="ORF">RLDS_12275</name>
</gene>
<dbReference type="RefSeq" id="WP_021226136.1">
    <property type="nucleotide sequence ID" value="NZ_ATDP01000089.1"/>
</dbReference>
<dbReference type="Proteomes" id="UP000015531">
    <property type="component" value="Unassembled WGS sequence"/>
</dbReference>
<name>T0ISY6_9SPHN</name>
<evidence type="ECO:0000313" key="1">
    <source>
        <dbReference type="EMBL" id="EQB14940.1"/>
    </source>
</evidence>
<organism evidence="1 2">
    <name type="scientific">Sphingobium lactosutens DS20</name>
    <dbReference type="NCBI Taxonomy" id="1331060"/>
    <lineage>
        <taxon>Bacteria</taxon>
        <taxon>Pseudomonadati</taxon>
        <taxon>Pseudomonadota</taxon>
        <taxon>Alphaproteobacteria</taxon>
        <taxon>Sphingomonadales</taxon>
        <taxon>Sphingomonadaceae</taxon>
        <taxon>Sphingobium</taxon>
    </lineage>
</organism>
<dbReference type="AlphaFoldDB" id="T0ISY6"/>
<dbReference type="EMBL" id="ATDP01000089">
    <property type="protein sequence ID" value="EQB14940.1"/>
    <property type="molecule type" value="Genomic_DNA"/>
</dbReference>
<sequence length="92" mass="9976">MTSPTPNGASKAPRKSVKLFTLDKTILMDVASVAPHEQGILIEGKVMGTMPMKVVLKPDELRAALKFVTPGLIWKILKMLFSRGKSNAGGKR</sequence>
<dbReference type="OrthoDB" id="9181296at2"/>
<protein>
    <submittedName>
        <fullName evidence="1">Uncharacterized protein</fullName>
    </submittedName>
</protein>
<proteinExistence type="predicted"/>
<accession>T0ISY6</accession>
<evidence type="ECO:0000313" key="2">
    <source>
        <dbReference type="Proteomes" id="UP000015531"/>
    </source>
</evidence>
<reference evidence="1 2" key="1">
    <citation type="journal article" date="2013" name="Genome Announc.">
        <title>Draft Genome Sequence of Sphingobium lactosutens Strain DS20T, Isolated from a Hexachlorocyclohexane Dumpsite.</title>
        <authorList>
            <person name="Kumar R."/>
            <person name="Dwivedi V."/>
            <person name="Negi V."/>
            <person name="Khurana J.P."/>
            <person name="Lal R."/>
        </authorList>
    </citation>
    <scope>NUCLEOTIDE SEQUENCE [LARGE SCALE GENOMIC DNA]</scope>
    <source>
        <strain evidence="1 2">DS20</strain>
    </source>
</reference>